<keyword evidence="3" id="KW-1185">Reference proteome</keyword>
<evidence type="ECO:0000313" key="3">
    <source>
        <dbReference type="Proteomes" id="UP001157114"/>
    </source>
</evidence>
<sequence length="205" mass="23108">MNVTYSELRTRARHSLQGNWGKSVLALIVYGLVGFLIGLLDLIPVVGYIIQLLTSGALSLGLIIFFVGIARQEGPPISEIFGGFSHFIKAFCVYFFMTLFTVLWSLLLIIPGIIAYLSYSQAYYILQDNPDIGALEAIRRSKQLMKGRKWKFFVLNLTFIGWALLALLTFGIGFLWLSPYIFVTQAHFYDEITGRTTPPPHPDSF</sequence>
<keyword evidence="1" id="KW-1133">Transmembrane helix</keyword>
<organism evidence="2 3">
    <name type="scientific">Paenibacillus glycanilyticus</name>
    <dbReference type="NCBI Taxonomy" id="126569"/>
    <lineage>
        <taxon>Bacteria</taxon>
        <taxon>Bacillati</taxon>
        <taxon>Bacillota</taxon>
        <taxon>Bacilli</taxon>
        <taxon>Bacillales</taxon>
        <taxon>Paenibacillaceae</taxon>
        <taxon>Paenibacillus</taxon>
    </lineage>
</organism>
<keyword evidence="1" id="KW-0472">Membrane</keyword>
<dbReference type="InterPro" id="IPR010380">
    <property type="entry name" value="DUF975"/>
</dbReference>
<dbReference type="Proteomes" id="UP001157114">
    <property type="component" value="Unassembled WGS sequence"/>
</dbReference>
<reference evidence="2 3" key="1">
    <citation type="submission" date="2023-03" db="EMBL/GenBank/DDBJ databases">
        <title>Draft genome sequence of the bacteria which degrade cell wall of Tricholomamatutake.</title>
        <authorList>
            <person name="Konishi Y."/>
            <person name="Fukuta Y."/>
            <person name="Shirasaka N."/>
        </authorList>
    </citation>
    <scope>NUCLEOTIDE SEQUENCE [LARGE SCALE GENOMIC DNA]</scope>
    <source>
        <strain evidence="3">mu1</strain>
    </source>
</reference>
<gene>
    <name evidence="2" type="ORF">MU1_46380</name>
</gene>
<proteinExistence type="predicted"/>
<protein>
    <submittedName>
        <fullName evidence="2">Membrane protein</fullName>
    </submittedName>
</protein>
<evidence type="ECO:0000313" key="2">
    <source>
        <dbReference type="EMBL" id="GLX70292.1"/>
    </source>
</evidence>
<dbReference type="RefSeq" id="WP_284241053.1">
    <property type="nucleotide sequence ID" value="NZ_BSSQ01000018.1"/>
</dbReference>
<keyword evidence="1" id="KW-0812">Transmembrane</keyword>
<dbReference type="Pfam" id="PF06161">
    <property type="entry name" value="DUF975"/>
    <property type="match status" value="1"/>
</dbReference>
<evidence type="ECO:0000256" key="1">
    <source>
        <dbReference type="SAM" id="Phobius"/>
    </source>
</evidence>
<feature type="transmembrane region" description="Helical" evidence="1">
    <location>
        <begin position="91"/>
        <end position="119"/>
    </location>
</feature>
<feature type="transmembrane region" description="Helical" evidence="1">
    <location>
        <begin position="152"/>
        <end position="177"/>
    </location>
</feature>
<name>A0ABQ6GL05_9BACL</name>
<comment type="caution">
    <text evidence="2">The sequence shown here is derived from an EMBL/GenBank/DDBJ whole genome shotgun (WGS) entry which is preliminary data.</text>
</comment>
<dbReference type="PANTHER" id="PTHR40076">
    <property type="entry name" value="MEMBRANE PROTEIN-RELATED"/>
    <property type="match status" value="1"/>
</dbReference>
<feature type="transmembrane region" description="Helical" evidence="1">
    <location>
        <begin position="20"/>
        <end position="40"/>
    </location>
</feature>
<accession>A0ABQ6GL05</accession>
<dbReference type="EMBL" id="BSSQ01000018">
    <property type="protein sequence ID" value="GLX70292.1"/>
    <property type="molecule type" value="Genomic_DNA"/>
</dbReference>
<dbReference type="PANTHER" id="PTHR40076:SF1">
    <property type="entry name" value="MEMBRANE PROTEIN"/>
    <property type="match status" value="1"/>
</dbReference>
<feature type="transmembrane region" description="Helical" evidence="1">
    <location>
        <begin position="46"/>
        <end position="70"/>
    </location>
</feature>